<feature type="chain" id="PRO_5041209362" description="MD-2-related lipid-recognition domain-containing protein" evidence="1">
    <location>
        <begin position="20"/>
        <end position="172"/>
    </location>
</feature>
<evidence type="ECO:0000256" key="1">
    <source>
        <dbReference type="SAM" id="SignalP"/>
    </source>
</evidence>
<evidence type="ECO:0008006" key="4">
    <source>
        <dbReference type="Google" id="ProtNLM"/>
    </source>
</evidence>
<dbReference type="AlphaFoldDB" id="A0AA36G9W8"/>
<keyword evidence="3" id="KW-1185">Reference proteome</keyword>
<keyword evidence="1" id="KW-0732">Signal</keyword>
<name>A0AA36G9W8_9BILA</name>
<feature type="signal peptide" evidence="1">
    <location>
        <begin position="1"/>
        <end position="19"/>
    </location>
</feature>
<accession>A0AA36G9W8</accession>
<dbReference type="PANTHER" id="PTHR35573">
    <property type="entry name" value="PROTEIN CBG22129"/>
    <property type="match status" value="1"/>
</dbReference>
<feature type="non-terminal residue" evidence="2">
    <location>
        <position position="172"/>
    </location>
</feature>
<reference evidence="2" key="1">
    <citation type="submission" date="2023-06" db="EMBL/GenBank/DDBJ databases">
        <authorList>
            <person name="Delattre M."/>
        </authorList>
    </citation>
    <scope>NUCLEOTIDE SEQUENCE</scope>
    <source>
        <strain evidence="2">AF72</strain>
    </source>
</reference>
<comment type="caution">
    <text evidence="2">The sequence shown here is derived from an EMBL/GenBank/DDBJ whole genome shotgun (WGS) entry which is preliminary data.</text>
</comment>
<dbReference type="EMBL" id="CATQJA010002662">
    <property type="protein sequence ID" value="CAJ0580906.1"/>
    <property type="molecule type" value="Genomic_DNA"/>
</dbReference>
<sequence>MWLIFGFVLAASACDLSKQANWPNGTYAKLHWWQCGGTTTYHSAVTQDVNGKAIYPIKLTEPLVVETDWELKNTFEKGVLSSIKLWAYKGMIGCDWSEVPTLGLLSNLDACEHGVPCPVKPGRQTTKITLDFTQFKSVIRLLQDNAPYQLQYQLHQGSNSACIMSQARAFTK</sequence>
<evidence type="ECO:0000313" key="2">
    <source>
        <dbReference type="EMBL" id="CAJ0580906.1"/>
    </source>
</evidence>
<dbReference type="PANTHER" id="PTHR35573:SF1">
    <property type="entry name" value="ML DOMAIN-CONTAINING PROTEIN"/>
    <property type="match status" value="1"/>
</dbReference>
<organism evidence="2 3">
    <name type="scientific">Mesorhabditis spiculigera</name>
    <dbReference type="NCBI Taxonomy" id="96644"/>
    <lineage>
        <taxon>Eukaryota</taxon>
        <taxon>Metazoa</taxon>
        <taxon>Ecdysozoa</taxon>
        <taxon>Nematoda</taxon>
        <taxon>Chromadorea</taxon>
        <taxon>Rhabditida</taxon>
        <taxon>Rhabditina</taxon>
        <taxon>Rhabditomorpha</taxon>
        <taxon>Rhabditoidea</taxon>
        <taxon>Rhabditidae</taxon>
        <taxon>Mesorhabditinae</taxon>
        <taxon>Mesorhabditis</taxon>
    </lineage>
</organism>
<proteinExistence type="predicted"/>
<dbReference type="Proteomes" id="UP001177023">
    <property type="component" value="Unassembled WGS sequence"/>
</dbReference>
<gene>
    <name evidence="2" type="ORF">MSPICULIGERA_LOCUS19080</name>
</gene>
<evidence type="ECO:0000313" key="3">
    <source>
        <dbReference type="Proteomes" id="UP001177023"/>
    </source>
</evidence>
<protein>
    <recommendedName>
        <fullName evidence="4">MD-2-related lipid-recognition domain-containing protein</fullName>
    </recommendedName>
</protein>